<evidence type="ECO:0000256" key="3">
    <source>
        <dbReference type="ARBA" id="ARBA00001964"/>
    </source>
</evidence>
<evidence type="ECO:0000313" key="7">
    <source>
        <dbReference type="Proteomes" id="UP000069135"/>
    </source>
</evidence>
<dbReference type="InterPro" id="IPR005474">
    <property type="entry name" value="Transketolase_N"/>
</dbReference>
<accession>A0A0S1SQT6</accession>
<dbReference type="Gene3D" id="3.40.50.920">
    <property type="match status" value="1"/>
</dbReference>
<gene>
    <name evidence="6" type="ORF">PeribacterD1_0528</name>
</gene>
<dbReference type="InterPro" id="IPR033248">
    <property type="entry name" value="Transketolase_C"/>
</dbReference>
<dbReference type="Pfam" id="PF02779">
    <property type="entry name" value="Transket_pyr"/>
    <property type="match status" value="1"/>
</dbReference>
<comment type="cofactor">
    <cofactor evidence="1">
        <name>Mn(2+)</name>
        <dbReference type="ChEBI" id="CHEBI:29035"/>
    </cofactor>
</comment>
<evidence type="ECO:0000256" key="1">
    <source>
        <dbReference type="ARBA" id="ARBA00001936"/>
    </source>
</evidence>
<dbReference type="PANTHER" id="PTHR43825:SF1">
    <property type="entry name" value="TRANSKETOLASE-LIKE PYRIMIDINE-BINDING DOMAIN-CONTAINING PROTEIN"/>
    <property type="match status" value="1"/>
</dbReference>
<evidence type="ECO:0000259" key="5">
    <source>
        <dbReference type="SMART" id="SM00861"/>
    </source>
</evidence>
<proteinExistence type="inferred from homology"/>
<evidence type="ECO:0000256" key="4">
    <source>
        <dbReference type="ARBA" id="ARBA00007131"/>
    </source>
</evidence>
<evidence type="ECO:0000313" key="6">
    <source>
        <dbReference type="EMBL" id="ALM13215.1"/>
    </source>
</evidence>
<dbReference type="KEGG" id="prf:PeribacterA2_0528"/>
<dbReference type="GO" id="GO:0005737">
    <property type="term" value="C:cytoplasm"/>
    <property type="evidence" value="ECO:0007669"/>
    <property type="project" value="UniProtKB-ARBA"/>
</dbReference>
<feature type="domain" description="Transketolase-like pyrimidine-binding" evidence="5">
    <location>
        <begin position="361"/>
        <end position="531"/>
    </location>
</feature>
<dbReference type="SUPFAM" id="SSF52922">
    <property type="entry name" value="TK C-terminal domain-like"/>
    <property type="match status" value="1"/>
</dbReference>
<reference evidence="7" key="1">
    <citation type="submission" date="2015-10" db="EMBL/GenBank/DDBJ databases">
        <title>Analysis of five complete genome sequences for members of the class Peribacteria in the recently recognized Peregrinibacteria bacterial phylum.</title>
        <authorList>
            <person name="Anantharaman K."/>
            <person name="Brown C.T."/>
            <person name="Burstein D."/>
            <person name="Castelle C.J."/>
            <person name="Probst A.J."/>
            <person name="Thomas B.C."/>
            <person name="Williams K.H."/>
            <person name="Banfield J.F."/>
        </authorList>
    </citation>
    <scope>NUCLEOTIDE SEQUENCE [LARGE SCALE GENOMIC DNA]</scope>
</reference>
<accession>A0A0S1SS10</accession>
<evidence type="ECO:0000256" key="2">
    <source>
        <dbReference type="ARBA" id="ARBA00001946"/>
    </source>
</evidence>
<dbReference type="Pfam" id="PF02780">
    <property type="entry name" value="Transketolase_C"/>
    <property type="match status" value="1"/>
</dbReference>
<dbReference type="SMART" id="SM00861">
    <property type="entry name" value="Transket_pyr"/>
    <property type="match status" value="1"/>
</dbReference>
<sequence length="762" mass="82209">MSLQRVAKSIQTGERIWVGPQESTPLTTEEQKAYDLAKTILCHLAVQAPTTHASGHPGGPLSAFTFAYLLSAARDPLVDQPLRMSAGHLSLLAYGLQWLFGREGNDARLASPQTIIDTFRTAQGLPGHIEAGIGDIPFGTGPLGKGVSNALGAAFGLHYLRNLSPNPNPSPIVDVLLADGDAEEGQVMEAFRLASRLQVDHLIVHGDFNDMQLSGLPSQTVAADFAGIAHAAGWHVIEVQNGNDPEQVHAAITKATALTGKGHPIFVCYYTTMGHGIPFMEEGSNTGKKNYHGSPLSKEEATQALALLPHLEETVRAYEPFRAREKKRCATGKCTLTDLPLKFSASSLKGYKRTITDQKGAARRDFGATHIKALMAADPRIVVLHADLAGSGGFDEVAKEFPDRVINVGVAEANMLMMAAGMRQVGLFPVTYTFAAFGTNEARANARLIDINCGHTRCGILNDCTHAGLSVGEDGETHQEQNYFNLPFRHTQVWAPADSNQAAAMAEKAMEIIAEGHQSVFVFSPRTGHAQLTDSAGKLIYGADYTFEGKADLIRGSDDVLDQVTIIATGIPVHRAVEAADQLLARPEKVRVRVLNVGSIRPIDAAAVLKAALETGRLIVAEDHNSEGGLAAQVADIIADFALPCSLRRLGLNQYFPSAKAEDLELMAGLDTESILNAVLDEIHAEVRGGEDAFVSSLFEMAHHLRFSRFRATALPFVEKLLSEEGYLDLLRTHFARRACPAGRLPKNDQLLERLQEETQAV</sequence>
<dbReference type="CDD" id="cd07033">
    <property type="entry name" value="TPP_PYR_DXS_TK_like"/>
    <property type="match status" value="1"/>
</dbReference>
<dbReference type="SUPFAM" id="SSF52518">
    <property type="entry name" value="Thiamin diphosphate-binding fold (THDP-binding)"/>
    <property type="match status" value="2"/>
</dbReference>
<accession>A0A0S1SIT4</accession>
<dbReference type="InterPro" id="IPR029061">
    <property type="entry name" value="THDP-binding"/>
</dbReference>
<dbReference type="Proteomes" id="UP000069135">
    <property type="component" value="Chromosome"/>
</dbReference>
<dbReference type="Pfam" id="PF00456">
    <property type="entry name" value="Transketolase_N"/>
    <property type="match status" value="1"/>
</dbReference>
<comment type="cofactor">
    <cofactor evidence="2">
        <name>Mg(2+)</name>
        <dbReference type="ChEBI" id="CHEBI:18420"/>
    </cofactor>
</comment>
<accession>A0A0S1SWI0</accession>
<dbReference type="InterPro" id="IPR009014">
    <property type="entry name" value="Transketo_C/PFOR_II"/>
</dbReference>
<accession>A0A0S1SK02</accession>
<organism evidence="6 7">
    <name type="scientific">Candidatus Peribacter riflensis</name>
    <dbReference type="NCBI Taxonomy" id="1735162"/>
    <lineage>
        <taxon>Bacteria</taxon>
        <taxon>Candidatus Peregrinibacteriota</taxon>
        <taxon>Candidatus Peribacteria</taxon>
        <taxon>Candidatus Peribacterales</taxon>
        <taxon>Candidatus Peribacteraceae</taxon>
        <taxon>Candidatus Peribacter</taxon>
    </lineage>
</organism>
<comment type="similarity">
    <text evidence="4">Belongs to the transketolase family.</text>
</comment>
<dbReference type="InterPro" id="IPR005475">
    <property type="entry name" value="Transketolase-like_Pyr-bd"/>
</dbReference>
<dbReference type="EMBL" id="CP013065">
    <property type="protein sequence ID" value="ALM13215.1"/>
    <property type="molecule type" value="Genomic_DNA"/>
</dbReference>
<name>A0A0S1SIT4_9BACT</name>
<dbReference type="Gene3D" id="3.40.50.970">
    <property type="match status" value="2"/>
</dbReference>
<comment type="cofactor">
    <cofactor evidence="3">
        <name>thiamine diphosphate</name>
        <dbReference type="ChEBI" id="CHEBI:58937"/>
    </cofactor>
</comment>
<dbReference type="AlphaFoldDB" id="A0A0S1SIT4"/>
<protein>
    <submittedName>
        <fullName evidence="6">Transketolase</fullName>
    </submittedName>
</protein>
<reference evidence="6 7" key="2">
    <citation type="journal article" date="2016" name="PeerJ">
        <title>Analysis of five complete genome sequences for members of the class Peribacteria in the recently recognized Peregrinibacteria bacterial phylum.</title>
        <authorList>
            <person name="Anantharaman K."/>
            <person name="Brown C.T."/>
            <person name="Burstein D."/>
            <person name="Castelle C.J."/>
            <person name="Probst A.J."/>
            <person name="Thomas B.C."/>
            <person name="Williams K.H."/>
            <person name="Banfield J.F."/>
        </authorList>
    </citation>
    <scope>NUCLEOTIDE SEQUENCE [LARGE SCALE GENOMIC DNA]</scope>
    <source>
        <strain evidence="6">RIFOXYD1_FULL_PER-ii_59_16</strain>
    </source>
</reference>
<dbReference type="PANTHER" id="PTHR43825">
    <property type="entry name" value="PYRUVATE DEHYDROGENASE E1 COMPONENT"/>
    <property type="match status" value="1"/>
</dbReference>
<dbReference type="STRING" id="1735162.PeribacterB2_0527"/>
<dbReference type="InterPro" id="IPR051157">
    <property type="entry name" value="PDH/Transketolase"/>
</dbReference>